<sequence length="126" mass="14200">MSCKYPRVRIDFCTKCKWNLRAAWYAQELLSTFGDRLGEVAMSPAEAGCFAVHVVTETAQITIWDRKRQRGFPDSKELKQLVRDVIDPGRDLGHVDGHKKEVVEVADVADNTDTVCVDCEKSDALQ</sequence>
<dbReference type="SUPFAM" id="SSF52833">
    <property type="entry name" value="Thioredoxin-like"/>
    <property type="match status" value="1"/>
</dbReference>
<dbReference type="Gene3D" id="3.40.30.10">
    <property type="entry name" value="Glutaredoxin"/>
    <property type="match status" value="1"/>
</dbReference>
<protein>
    <recommendedName>
        <fullName evidence="4">Selenoprotein W-like protein</fullName>
    </recommendedName>
</protein>
<keyword evidence="1" id="KW-0676">Redox-active center</keyword>
<gene>
    <name evidence="2" type="ORF">CANCADRAFT_105485</name>
</gene>
<dbReference type="Proteomes" id="UP000095023">
    <property type="component" value="Unassembled WGS sequence"/>
</dbReference>
<dbReference type="OrthoDB" id="60822at2759"/>
<dbReference type="InterPro" id="IPR036249">
    <property type="entry name" value="Thioredoxin-like_sf"/>
</dbReference>
<evidence type="ECO:0000313" key="2">
    <source>
        <dbReference type="EMBL" id="ODV90339.1"/>
    </source>
</evidence>
<dbReference type="InterPro" id="IPR011893">
    <property type="entry name" value="Selenoprotein_Rdx-typ"/>
</dbReference>
<dbReference type="EMBL" id="KV453842">
    <property type="protein sequence ID" value="ODV90339.1"/>
    <property type="molecule type" value="Genomic_DNA"/>
</dbReference>
<evidence type="ECO:0000256" key="1">
    <source>
        <dbReference type="ARBA" id="ARBA00023284"/>
    </source>
</evidence>
<proteinExistence type="predicted"/>
<evidence type="ECO:0000313" key="3">
    <source>
        <dbReference type="Proteomes" id="UP000095023"/>
    </source>
</evidence>
<organism evidence="2 3">
    <name type="scientific">Tortispora caseinolytica NRRL Y-17796</name>
    <dbReference type="NCBI Taxonomy" id="767744"/>
    <lineage>
        <taxon>Eukaryota</taxon>
        <taxon>Fungi</taxon>
        <taxon>Dikarya</taxon>
        <taxon>Ascomycota</taxon>
        <taxon>Saccharomycotina</taxon>
        <taxon>Trigonopsidomycetes</taxon>
        <taxon>Trigonopsidales</taxon>
        <taxon>Trigonopsidaceae</taxon>
        <taxon>Tortispora</taxon>
    </lineage>
</organism>
<name>A0A1E4TF36_9ASCO</name>
<dbReference type="PANTHER" id="PTHR36417">
    <property type="entry name" value="SELENOPROTEIN DOMAIN PROTEIN (AFU_ORTHOLOGUE AFUA_1G05220)"/>
    <property type="match status" value="1"/>
</dbReference>
<dbReference type="Pfam" id="PF10262">
    <property type="entry name" value="Rdx"/>
    <property type="match status" value="1"/>
</dbReference>
<dbReference type="AlphaFoldDB" id="A0A1E4TF36"/>
<dbReference type="PANTHER" id="PTHR36417:SF2">
    <property type="entry name" value="SELENOPROTEIN DOMAIN PROTEIN (AFU_ORTHOLOGUE AFUA_1G05220)"/>
    <property type="match status" value="1"/>
</dbReference>
<reference evidence="3" key="1">
    <citation type="submission" date="2016-02" db="EMBL/GenBank/DDBJ databases">
        <title>Comparative genomics of biotechnologically important yeasts.</title>
        <authorList>
            <consortium name="DOE Joint Genome Institute"/>
            <person name="Riley R."/>
            <person name="Haridas S."/>
            <person name="Wolfe K.H."/>
            <person name="Lopes M.R."/>
            <person name="Hittinger C.T."/>
            <person name="Goker M."/>
            <person name="Salamov A."/>
            <person name="Wisecaver J."/>
            <person name="Long T.M."/>
            <person name="Aerts A.L."/>
            <person name="Barry K."/>
            <person name="Choi C."/>
            <person name="Clum A."/>
            <person name="Coughlan A.Y."/>
            <person name="Deshpande S."/>
            <person name="Douglass A.P."/>
            <person name="Hanson S.J."/>
            <person name="Klenk H.-P."/>
            <person name="Labutti K."/>
            <person name="Lapidus A."/>
            <person name="Lindquist E."/>
            <person name="Lipzen A."/>
            <person name="Meier-Kolthoff J.P."/>
            <person name="Ohm R.A."/>
            <person name="Otillar R.P."/>
            <person name="Pangilinan J."/>
            <person name="Peng Y."/>
            <person name="Rokas A."/>
            <person name="Rosa C.A."/>
            <person name="Scheuner C."/>
            <person name="Sibirny A.A."/>
            <person name="Slot J.C."/>
            <person name="Stielow J.B."/>
            <person name="Sun H."/>
            <person name="Kurtzman C.P."/>
            <person name="Blackwell M."/>
            <person name="Jeffries T.W."/>
            <person name="Grigoriev I.V."/>
        </authorList>
    </citation>
    <scope>NUCLEOTIDE SEQUENCE [LARGE SCALE GENOMIC DNA]</scope>
    <source>
        <strain evidence="3">NRRL Y-17796</strain>
    </source>
</reference>
<evidence type="ECO:0008006" key="4">
    <source>
        <dbReference type="Google" id="ProtNLM"/>
    </source>
</evidence>
<keyword evidence="3" id="KW-1185">Reference proteome</keyword>
<accession>A0A1E4TF36</accession>
<dbReference type="NCBIfam" id="TIGR02174">
    <property type="entry name" value="CXXU_selWTH"/>
    <property type="match status" value="1"/>
</dbReference>